<reference evidence="1 2" key="1">
    <citation type="submission" date="2020-07" db="EMBL/GenBank/DDBJ databases">
        <authorList>
            <person name="Tyler E."/>
            <person name="Herman J."/>
            <person name="Anderson S."/>
            <person name="Huang C."/>
            <person name="Mingo D."/>
            <person name="O'Donnell J."/>
            <person name="Temple L."/>
        </authorList>
    </citation>
    <scope>NUCLEOTIDE SEQUENCE [LARGE SCALE GENOMIC DNA]</scope>
</reference>
<evidence type="ECO:0000313" key="2">
    <source>
        <dbReference type="Proteomes" id="UP000515889"/>
    </source>
</evidence>
<dbReference type="Proteomes" id="UP000515889">
    <property type="component" value="Segment"/>
</dbReference>
<accession>A0A7G8LJM0</accession>
<dbReference type="InterPro" id="IPR058006">
    <property type="entry name" value="1.05"/>
</dbReference>
<keyword evidence="2" id="KW-1185">Reference proteome</keyword>
<dbReference type="Pfam" id="PF25755">
    <property type="entry name" value="Phage_T3_1_05"/>
    <property type="match status" value="1"/>
</dbReference>
<organism evidence="1 2">
    <name type="scientific">Pseudomonas phage Waldo5</name>
    <dbReference type="NCBI Taxonomy" id="2762290"/>
    <lineage>
        <taxon>Viruses</taxon>
        <taxon>Duplodnaviria</taxon>
        <taxon>Heunggongvirae</taxon>
        <taxon>Uroviricota</taxon>
        <taxon>Caudoviricetes</taxon>
        <taxon>Autographivirales</taxon>
        <taxon>Autotranscriptaviridae</taxon>
        <taxon>Studiervirinae</taxon>
        <taxon>Waldovirus</taxon>
        <taxon>Waldovirus waldo5</taxon>
    </lineage>
</organism>
<sequence>MKLHDQADLKVQHIKFLCLIPGQGVPQLVEFSVGLGPCGRHVEELMVEFNKHFLKITQWSVDELGMLDDPSEIKDFIYMMSDIRGRIVTTR</sequence>
<dbReference type="EMBL" id="MT711889">
    <property type="protein sequence ID" value="QNJ57442.1"/>
    <property type="molecule type" value="Genomic_DNA"/>
</dbReference>
<protein>
    <submittedName>
        <fullName evidence="1">Uncharacterized protein</fullName>
    </submittedName>
</protein>
<name>A0A7G8LJM0_9CAUD</name>
<proteinExistence type="predicted"/>
<evidence type="ECO:0000313" key="1">
    <source>
        <dbReference type="EMBL" id="QNJ57442.1"/>
    </source>
</evidence>